<evidence type="ECO:0000259" key="2">
    <source>
        <dbReference type="Pfam" id="PF25298"/>
    </source>
</evidence>
<accession>A0A8R2LUM0</accession>
<keyword evidence="4" id="KW-1185">Reference proteome</keyword>
<reference evidence="3" key="2">
    <citation type="submission" date="2022-06" db="UniProtKB">
        <authorList>
            <consortium name="EnsemblMetazoa"/>
        </authorList>
    </citation>
    <scope>IDENTIFICATION</scope>
    <source>
        <strain evidence="3">p50T (Dazao)</strain>
    </source>
</reference>
<dbReference type="EnsemblMetazoa" id="XM_038015193.1">
    <property type="protein sequence ID" value="XP_037871121.1"/>
    <property type="gene ID" value="LOC119629451"/>
</dbReference>
<evidence type="ECO:0000313" key="3">
    <source>
        <dbReference type="EnsemblMetazoa" id="XP_037866478.1"/>
    </source>
</evidence>
<dbReference type="InterPro" id="IPR057251">
    <property type="entry name" value="FP_C"/>
</dbReference>
<sequence length="340" mass="38814">MSPTHKYGCCSSRAAATEVLKCCECKIPHHYGCIDGPGKKQFKDLSADVKSSWICPLCVVKRPKSDVYEHHVTLRKKDAVITHTSLNDFRSMIREEVSTLLDEFRANILRQFDLQSTEVLNRLSRVDDALSNLQVKYEEVKKDLSDKTNIITILESENQDLKSTIMDLSSRLSRIDQYSRSSNIEIQCIPEFKSENLNSTLKQLANTINYNLNEADIHICKRTSKLSKENKRPRSVFVKFSCPRVRDEFLAATITFNKRVTSKADKLNSSHLGIAGERRPIYVCEHLTPAMKNVHAAARAKAKDLNYKFVWVKGGNVYMRKTESSEYKLIKSVESLSLLE</sequence>
<dbReference type="Proteomes" id="UP000005204">
    <property type="component" value="Unassembled WGS sequence"/>
</dbReference>
<feature type="domain" description="FP protein C-terminal" evidence="2">
    <location>
        <begin position="288"/>
        <end position="337"/>
    </location>
</feature>
<feature type="coiled-coil region" evidence="1">
    <location>
        <begin position="123"/>
        <end position="171"/>
    </location>
</feature>
<dbReference type="Pfam" id="PF25298">
    <property type="entry name" value="Baculo_FP_2nd"/>
    <property type="match status" value="1"/>
</dbReference>
<evidence type="ECO:0000313" key="4">
    <source>
        <dbReference type="Proteomes" id="UP000005204"/>
    </source>
</evidence>
<dbReference type="GeneID" id="119629550"/>
<evidence type="ECO:0000256" key="1">
    <source>
        <dbReference type="SAM" id="Coils"/>
    </source>
</evidence>
<dbReference type="RefSeq" id="XP_037871602.1">
    <property type="nucleotide sequence ID" value="XM_038015674.1"/>
</dbReference>
<dbReference type="CDD" id="cd15489">
    <property type="entry name" value="PHD_SF"/>
    <property type="match status" value="1"/>
</dbReference>
<proteinExistence type="predicted"/>
<reference evidence="4" key="1">
    <citation type="journal article" date="2008" name="Insect Biochem. Mol. Biol.">
        <title>The genome of a lepidopteran model insect, the silkworm Bombyx mori.</title>
        <authorList>
            <consortium name="International Silkworm Genome Consortium"/>
        </authorList>
    </citation>
    <scope>NUCLEOTIDE SEQUENCE [LARGE SCALE GENOMIC DNA]</scope>
    <source>
        <strain evidence="4">p50T</strain>
    </source>
</reference>
<name>A0A8R2LUM0_BOMMO</name>
<dbReference type="EnsemblMetazoa" id="XM_038015674.1">
    <property type="protein sequence ID" value="XP_037871602.1"/>
    <property type="gene ID" value="LOC119629550"/>
</dbReference>
<dbReference type="RefSeq" id="XP_037871121.1">
    <property type="nucleotide sequence ID" value="XM_038015193.1"/>
</dbReference>
<dbReference type="GeneID" id="119629451"/>
<dbReference type="SUPFAM" id="SSF57903">
    <property type="entry name" value="FYVE/PHD zinc finger"/>
    <property type="match status" value="1"/>
</dbReference>
<dbReference type="SMR" id="A0A8R2LUM0"/>
<dbReference type="EnsemblMetazoa" id="XM_038010550.1">
    <property type="protein sequence ID" value="XP_037866478.1"/>
    <property type="gene ID" value="LOC119628429"/>
</dbReference>
<dbReference type="KEGG" id="bmor:119629550"/>
<keyword evidence="1" id="KW-0175">Coiled coil</keyword>
<dbReference type="KEGG" id="bmor:119628429"/>
<protein>
    <recommendedName>
        <fullName evidence="2">FP protein C-terminal domain-containing protein</fullName>
    </recommendedName>
</protein>
<dbReference type="KEGG" id="bmor:119629451"/>
<organism evidence="3 4">
    <name type="scientific">Bombyx mori</name>
    <name type="common">Silk moth</name>
    <dbReference type="NCBI Taxonomy" id="7091"/>
    <lineage>
        <taxon>Eukaryota</taxon>
        <taxon>Metazoa</taxon>
        <taxon>Ecdysozoa</taxon>
        <taxon>Arthropoda</taxon>
        <taxon>Hexapoda</taxon>
        <taxon>Insecta</taxon>
        <taxon>Pterygota</taxon>
        <taxon>Neoptera</taxon>
        <taxon>Endopterygota</taxon>
        <taxon>Lepidoptera</taxon>
        <taxon>Glossata</taxon>
        <taxon>Ditrysia</taxon>
        <taxon>Bombycoidea</taxon>
        <taxon>Bombycidae</taxon>
        <taxon>Bombycinae</taxon>
        <taxon>Bombyx</taxon>
    </lineage>
</organism>
<dbReference type="AlphaFoldDB" id="A0A8R2LUM0"/>
<dbReference type="InterPro" id="IPR011011">
    <property type="entry name" value="Znf_FYVE_PHD"/>
</dbReference>
<dbReference type="RefSeq" id="XP_037866478.1">
    <property type="nucleotide sequence ID" value="XM_038010550.1"/>
</dbReference>
<dbReference type="GeneID" id="119628429"/>